<evidence type="ECO:0000313" key="7">
    <source>
        <dbReference type="EMBL" id="OMJ17650.1"/>
    </source>
</evidence>
<evidence type="ECO:0000259" key="6">
    <source>
        <dbReference type="Pfam" id="PF00082"/>
    </source>
</evidence>
<comment type="caution">
    <text evidence="7">The sequence shown here is derived from an EMBL/GenBank/DDBJ whole genome shotgun (WGS) entry which is preliminary data.</text>
</comment>
<organism evidence="7 8">
    <name type="scientific">Smittium culicis</name>
    <dbReference type="NCBI Taxonomy" id="133412"/>
    <lineage>
        <taxon>Eukaryota</taxon>
        <taxon>Fungi</taxon>
        <taxon>Fungi incertae sedis</taxon>
        <taxon>Zoopagomycota</taxon>
        <taxon>Kickxellomycotina</taxon>
        <taxon>Harpellomycetes</taxon>
        <taxon>Harpellales</taxon>
        <taxon>Legeriomycetaceae</taxon>
        <taxon>Smittium</taxon>
    </lineage>
</organism>
<sequence>MAMELTWQEHQALNSATSSLVSQGIPLVTSAGNSNVDACANSPSSENSAITVGSIDVTDAESNFSNYGKCVNLYAPGRSIKSTWIGSPDATNTMSGTSMSSPHVAGVAATIMSMYIKEFAQYQVKHMLLAPATKNKLSNLGPDSPNILFYNSPLRNYKINALHFIFTLA</sequence>
<name>A0A1R1XSN4_9FUNG</name>
<dbReference type="PROSITE" id="PS51892">
    <property type="entry name" value="SUBTILASE"/>
    <property type="match status" value="1"/>
</dbReference>
<comment type="caution">
    <text evidence="5">Lacks conserved residue(s) required for the propagation of feature annotation.</text>
</comment>
<feature type="domain" description="Peptidase S8/S53" evidence="6">
    <location>
        <begin position="9"/>
        <end position="135"/>
    </location>
</feature>
<keyword evidence="3" id="KW-0378">Hydrolase</keyword>
<evidence type="ECO:0000313" key="8">
    <source>
        <dbReference type="Proteomes" id="UP000187429"/>
    </source>
</evidence>
<keyword evidence="2 7" id="KW-0645">Protease</keyword>
<comment type="similarity">
    <text evidence="1 5">Belongs to the peptidase S8 family.</text>
</comment>
<dbReference type="SUPFAM" id="SSF52743">
    <property type="entry name" value="Subtilisin-like"/>
    <property type="match status" value="1"/>
</dbReference>
<dbReference type="GO" id="GO:0005615">
    <property type="term" value="C:extracellular space"/>
    <property type="evidence" value="ECO:0007669"/>
    <property type="project" value="TreeGrafter"/>
</dbReference>
<dbReference type="EMBL" id="LSSM01003513">
    <property type="protein sequence ID" value="OMJ17650.1"/>
    <property type="molecule type" value="Genomic_DNA"/>
</dbReference>
<dbReference type="InterPro" id="IPR000209">
    <property type="entry name" value="Peptidase_S8/S53_dom"/>
</dbReference>
<dbReference type="Proteomes" id="UP000187429">
    <property type="component" value="Unassembled WGS sequence"/>
</dbReference>
<dbReference type="InterPro" id="IPR023828">
    <property type="entry name" value="Peptidase_S8_Ser-AS"/>
</dbReference>
<dbReference type="InterPro" id="IPR036852">
    <property type="entry name" value="Peptidase_S8/S53_dom_sf"/>
</dbReference>
<dbReference type="OrthoDB" id="206201at2759"/>
<dbReference type="GO" id="GO:0006508">
    <property type="term" value="P:proteolysis"/>
    <property type="evidence" value="ECO:0007669"/>
    <property type="project" value="UniProtKB-KW"/>
</dbReference>
<evidence type="ECO:0000256" key="5">
    <source>
        <dbReference type="PROSITE-ProRule" id="PRU01240"/>
    </source>
</evidence>
<dbReference type="PROSITE" id="PS00138">
    <property type="entry name" value="SUBTILASE_SER"/>
    <property type="match status" value="1"/>
</dbReference>
<reference evidence="8" key="1">
    <citation type="submission" date="2017-01" db="EMBL/GenBank/DDBJ databases">
        <authorList>
            <person name="Wang Y."/>
            <person name="White M."/>
            <person name="Kvist S."/>
            <person name="Moncalvo J.-M."/>
        </authorList>
    </citation>
    <scope>NUCLEOTIDE SEQUENCE [LARGE SCALE GENOMIC DNA]</scope>
    <source>
        <strain evidence="8">ID-206-W2</strain>
    </source>
</reference>
<keyword evidence="8" id="KW-1185">Reference proteome</keyword>
<proteinExistence type="inferred from homology"/>
<dbReference type="PANTHER" id="PTHR43806">
    <property type="entry name" value="PEPTIDASE S8"/>
    <property type="match status" value="1"/>
</dbReference>
<evidence type="ECO:0000256" key="3">
    <source>
        <dbReference type="ARBA" id="ARBA00022801"/>
    </source>
</evidence>
<dbReference type="Pfam" id="PF00082">
    <property type="entry name" value="Peptidase_S8"/>
    <property type="match status" value="1"/>
</dbReference>
<gene>
    <name evidence="7" type="ORF">AYI69_g7345</name>
</gene>
<dbReference type="GO" id="GO:0004252">
    <property type="term" value="F:serine-type endopeptidase activity"/>
    <property type="evidence" value="ECO:0007669"/>
    <property type="project" value="InterPro"/>
</dbReference>
<evidence type="ECO:0000256" key="2">
    <source>
        <dbReference type="ARBA" id="ARBA00022670"/>
    </source>
</evidence>
<evidence type="ECO:0000256" key="4">
    <source>
        <dbReference type="ARBA" id="ARBA00022825"/>
    </source>
</evidence>
<dbReference type="AlphaFoldDB" id="A0A1R1XSN4"/>
<protein>
    <submittedName>
        <fullName evidence="7">Subtilisin-like protease</fullName>
    </submittedName>
</protein>
<dbReference type="PANTHER" id="PTHR43806:SF11">
    <property type="entry name" value="CEREVISIN-RELATED"/>
    <property type="match status" value="1"/>
</dbReference>
<evidence type="ECO:0000256" key="1">
    <source>
        <dbReference type="ARBA" id="ARBA00011073"/>
    </source>
</evidence>
<keyword evidence="4" id="KW-0720">Serine protease</keyword>
<accession>A0A1R1XSN4</accession>
<dbReference type="Gene3D" id="3.40.50.200">
    <property type="entry name" value="Peptidase S8/S53 domain"/>
    <property type="match status" value="1"/>
</dbReference>
<dbReference type="InterPro" id="IPR050131">
    <property type="entry name" value="Peptidase_S8_subtilisin-like"/>
</dbReference>